<evidence type="ECO:0000256" key="6">
    <source>
        <dbReference type="ARBA" id="ARBA00023098"/>
    </source>
</evidence>
<dbReference type="OrthoDB" id="9777124at2"/>
<keyword evidence="2 10" id="KW-0444">Lipid biosynthesis</keyword>
<evidence type="ECO:0000256" key="3">
    <source>
        <dbReference type="ARBA" id="ARBA00022679"/>
    </source>
</evidence>
<keyword evidence="7 10" id="KW-0472">Membrane</keyword>
<name>A0A432ZJV0_9GAMM</name>
<proteinExistence type="inferred from homology"/>
<evidence type="ECO:0000256" key="1">
    <source>
        <dbReference type="ARBA" id="ARBA00022475"/>
    </source>
</evidence>
<comment type="similarity">
    <text evidence="10">Belongs to the PlsY family.</text>
</comment>
<organism evidence="12 13">
    <name type="scientific">Idiomarina tyrosinivorans</name>
    <dbReference type="NCBI Taxonomy" id="1445662"/>
    <lineage>
        <taxon>Bacteria</taxon>
        <taxon>Pseudomonadati</taxon>
        <taxon>Pseudomonadota</taxon>
        <taxon>Gammaproteobacteria</taxon>
        <taxon>Alteromonadales</taxon>
        <taxon>Idiomarinaceae</taxon>
        <taxon>Idiomarina</taxon>
    </lineage>
</organism>
<sequence length="214" mass="23500">MPALTLLMILVAYLVGSISSAVLICRIWGLPDPRHSGSQNPGATNVYRIGGRWPALLTLVFDVLKGMVPVWGSYYLGINAFYLGLIAVAACLGHIFPLYFKFRGGKAVATALGAMFPIAWEMALLLIITWYAVFRISRVSSLAALVTVSLAPFYAHWIKPQYTLPVIMISLLILWRHQANILRLASGKESNFKRSTKVAKPTPEDPPKANGDKS</sequence>
<keyword evidence="3 10" id="KW-0808">Transferase</keyword>
<evidence type="ECO:0000256" key="2">
    <source>
        <dbReference type="ARBA" id="ARBA00022516"/>
    </source>
</evidence>
<feature type="region of interest" description="Disordered" evidence="11">
    <location>
        <begin position="191"/>
        <end position="214"/>
    </location>
</feature>
<evidence type="ECO:0000256" key="7">
    <source>
        <dbReference type="ARBA" id="ARBA00023136"/>
    </source>
</evidence>
<evidence type="ECO:0000313" key="12">
    <source>
        <dbReference type="EMBL" id="RUO78164.1"/>
    </source>
</evidence>
<dbReference type="Pfam" id="PF02660">
    <property type="entry name" value="G3P_acyltransf"/>
    <property type="match status" value="1"/>
</dbReference>
<keyword evidence="1 10" id="KW-1003">Cell membrane</keyword>
<evidence type="ECO:0000256" key="9">
    <source>
        <dbReference type="ARBA" id="ARBA00023264"/>
    </source>
</evidence>
<comment type="subcellular location">
    <subcellularLocation>
        <location evidence="10">Cell membrane</location>
        <topology evidence="10">Multi-pass membrane protein</topology>
    </subcellularLocation>
</comment>
<feature type="compositionally biased region" description="Basic and acidic residues" evidence="11">
    <location>
        <begin position="202"/>
        <end position="214"/>
    </location>
</feature>
<keyword evidence="5 10" id="KW-1133">Transmembrane helix</keyword>
<comment type="function">
    <text evidence="10">Catalyzes the transfer of an acyl group from acyl-phosphate (acyl-PO(4)) to glycerol-3-phosphate (G3P) to form lysophosphatidic acid (LPA). This enzyme utilizes acyl-phosphate as fatty acyl donor, but not acyl-CoA or acyl-ACP.</text>
</comment>
<protein>
    <recommendedName>
        <fullName evidence="10">Glycerol-3-phosphate acyltransferase</fullName>
    </recommendedName>
    <alternativeName>
        <fullName evidence="10">Acyl-PO4 G3P acyltransferase</fullName>
    </alternativeName>
    <alternativeName>
        <fullName evidence="10">Acyl-phosphate--glycerol-3-phosphate acyltransferase</fullName>
    </alternativeName>
    <alternativeName>
        <fullName evidence="10">G3P acyltransferase</fullName>
        <shortName evidence="10">GPAT</shortName>
        <ecNumber evidence="10">2.3.1.275</ecNumber>
    </alternativeName>
    <alternativeName>
        <fullName evidence="10">Lysophosphatidic acid synthase</fullName>
        <shortName evidence="10">LPA synthase</shortName>
    </alternativeName>
</protein>
<reference evidence="12 13" key="1">
    <citation type="journal article" date="2011" name="Front. Microbiol.">
        <title>Genomic signatures of strain selection and enhancement in Bacillus atrophaeus var. globigii, a historical biowarfare simulant.</title>
        <authorList>
            <person name="Gibbons H.S."/>
            <person name="Broomall S.M."/>
            <person name="McNew L.A."/>
            <person name="Daligault H."/>
            <person name="Chapman C."/>
            <person name="Bruce D."/>
            <person name="Karavis M."/>
            <person name="Krepps M."/>
            <person name="McGregor P.A."/>
            <person name="Hong C."/>
            <person name="Park K.H."/>
            <person name="Akmal A."/>
            <person name="Feldman A."/>
            <person name="Lin J.S."/>
            <person name="Chang W.E."/>
            <person name="Higgs B.W."/>
            <person name="Demirev P."/>
            <person name="Lindquist J."/>
            <person name="Liem A."/>
            <person name="Fochler E."/>
            <person name="Read T.D."/>
            <person name="Tapia R."/>
            <person name="Johnson S."/>
            <person name="Bishop-Lilly K.A."/>
            <person name="Detter C."/>
            <person name="Han C."/>
            <person name="Sozhamannan S."/>
            <person name="Rosenzweig C.N."/>
            <person name="Skowronski E.W."/>
        </authorList>
    </citation>
    <scope>NUCLEOTIDE SEQUENCE [LARGE SCALE GENOMIC DNA]</scope>
    <source>
        <strain evidence="12 13">CC-PW-9</strain>
    </source>
</reference>
<feature type="transmembrane region" description="Helical" evidence="10">
    <location>
        <begin position="107"/>
        <end position="133"/>
    </location>
</feature>
<dbReference type="UniPathway" id="UPA00085"/>
<comment type="catalytic activity">
    <reaction evidence="10">
        <text>an acyl phosphate + sn-glycerol 3-phosphate = a 1-acyl-sn-glycero-3-phosphate + phosphate</text>
        <dbReference type="Rhea" id="RHEA:34075"/>
        <dbReference type="ChEBI" id="CHEBI:43474"/>
        <dbReference type="ChEBI" id="CHEBI:57597"/>
        <dbReference type="ChEBI" id="CHEBI:57970"/>
        <dbReference type="ChEBI" id="CHEBI:59918"/>
        <dbReference type="EC" id="2.3.1.275"/>
    </reaction>
</comment>
<keyword evidence="13" id="KW-1185">Reference proteome</keyword>
<dbReference type="EC" id="2.3.1.275" evidence="10"/>
<keyword evidence="9 10" id="KW-1208">Phospholipid metabolism</keyword>
<dbReference type="RefSeq" id="WP_126842600.1">
    <property type="nucleotide sequence ID" value="NZ_PIQH01000011.1"/>
</dbReference>
<feature type="transmembrane region" description="Helical" evidence="10">
    <location>
        <begin position="6"/>
        <end position="28"/>
    </location>
</feature>
<dbReference type="SMART" id="SM01207">
    <property type="entry name" value="G3P_acyltransf"/>
    <property type="match status" value="1"/>
</dbReference>
<dbReference type="GO" id="GO:0008654">
    <property type="term" value="P:phospholipid biosynthetic process"/>
    <property type="evidence" value="ECO:0007669"/>
    <property type="project" value="UniProtKB-UniRule"/>
</dbReference>
<keyword evidence="4 10" id="KW-0812">Transmembrane</keyword>
<evidence type="ECO:0000313" key="13">
    <source>
        <dbReference type="Proteomes" id="UP000287996"/>
    </source>
</evidence>
<dbReference type="Proteomes" id="UP000287996">
    <property type="component" value="Unassembled WGS sequence"/>
</dbReference>
<evidence type="ECO:0000256" key="11">
    <source>
        <dbReference type="SAM" id="MobiDB-lite"/>
    </source>
</evidence>
<dbReference type="HAMAP" id="MF_01043">
    <property type="entry name" value="PlsY"/>
    <property type="match status" value="1"/>
</dbReference>
<dbReference type="GO" id="GO:0043772">
    <property type="term" value="F:acyl-phosphate glycerol-3-phosphate acyltransferase activity"/>
    <property type="evidence" value="ECO:0007669"/>
    <property type="project" value="UniProtKB-UniRule"/>
</dbReference>
<keyword evidence="12" id="KW-0012">Acyltransferase</keyword>
<accession>A0A432ZJV0</accession>
<keyword evidence="8 10" id="KW-0594">Phospholipid biosynthesis</keyword>
<evidence type="ECO:0000256" key="10">
    <source>
        <dbReference type="HAMAP-Rule" id="MF_01043"/>
    </source>
</evidence>
<evidence type="ECO:0000256" key="5">
    <source>
        <dbReference type="ARBA" id="ARBA00022989"/>
    </source>
</evidence>
<evidence type="ECO:0000256" key="8">
    <source>
        <dbReference type="ARBA" id="ARBA00023209"/>
    </source>
</evidence>
<dbReference type="GO" id="GO:0005886">
    <property type="term" value="C:plasma membrane"/>
    <property type="evidence" value="ECO:0007669"/>
    <property type="project" value="UniProtKB-SubCell"/>
</dbReference>
<keyword evidence="6 10" id="KW-0443">Lipid metabolism</keyword>
<comment type="caution">
    <text evidence="12">The sequence shown here is derived from an EMBL/GenBank/DDBJ whole genome shotgun (WGS) entry which is preliminary data.</text>
</comment>
<comment type="pathway">
    <text evidence="10">Lipid metabolism; phospholipid metabolism.</text>
</comment>
<dbReference type="AlphaFoldDB" id="A0A432ZJV0"/>
<gene>
    <name evidence="10" type="primary">plsY</name>
    <name evidence="12" type="ORF">CWI84_10780</name>
</gene>
<feature type="transmembrane region" description="Helical" evidence="10">
    <location>
        <begin position="153"/>
        <end position="175"/>
    </location>
</feature>
<dbReference type="NCBIfam" id="TIGR00023">
    <property type="entry name" value="glycerol-3-phosphate 1-O-acyltransferase PlsY"/>
    <property type="match status" value="1"/>
</dbReference>
<dbReference type="EMBL" id="PIQH01000011">
    <property type="protein sequence ID" value="RUO78164.1"/>
    <property type="molecule type" value="Genomic_DNA"/>
</dbReference>
<dbReference type="InterPro" id="IPR003811">
    <property type="entry name" value="G3P_acylTferase_PlsY"/>
</dbReference>
<evidence type="ECO:0000256" key="4">
    <source>
        <dbReference type="ARBA" id="ARBA00022692"/>
    </source>
</evidence>
<dbReference type="PANTHER" id="PTHR30309:SF0">
    <property type="entry name" value="GLYCEROL-3-PHOSPHATE ACYLTRANSFERASE-RELATED"/>
    <property type="match status" value="1"/>
</dbReference>
<feature type="transmembrane region" description="Helical" evidence="10">
    <location>
        <begin position="80"/>
        <end position="100"/>
    </location>
</feature>
<dbReference type="PANTHER" id="PTHR30309">
    <property type="entry name" value="INNER MEMBRANE PROTEIN YGIH"/>
    <property type="match status" value="1"/>
</dbReference>
<comment type="subunit">
    <text evidence="10">Probably interacts with PlsX.</text>
</comment>